<comment type="caution">
    <text evidence="1">The sequence shown here is derived from an EMBL/GenBank/DDBJ whole genome shotgun (WGS) entry which is preliminary data.</text>
</comment>
<protein>
    <recommendedName>
        <fullName evidence="3">Universal stress protein</fullName>
    </recommendedName>
</protein>
<dbReference type="STRING" id="1302689.RG47T_3536"/>
<dbReference type="Gene3D" id="3.40.50.12370">
    <property type="match status" value="1"/>
</dbReference>
<evidence type="ECO:0008006" key="3">
    <source>
        <dbReference type="Google" id="ProtNLM"/>
    </source>
</evidence>
<accession>A0A1Q6A274</accession>
<organism evidence="1 2">
    <name type="scientific">Mucilaginibacter polytrichastri</name>
    <dbReference type="NCBI Taxonomy" id="1302689"/>
    <lineage>
        <taxon>Bacteria</taxon>
        <taxon>Pseudomonadati</taxon>
        <taxon>Bacteroidota</taxon>
        <taxon>Sphingobacteriia</taxon>
        <taxon>Sphingobacteriales</taxon>
        <taxon>Sphingobacteriaceae</taxon>
        <taxon>Mucilaginibacter</taxon>
    </lineage>
</organism>
<dbReference type="AlphaFoldDB" id="A0A1Q6A274"/>
<sequence length="239" mass="26611">MKRKNLIAKELTVGHCSEEIEVSVDGSGAVSKFDSGLTWNGGLPSQVRFIAGIDFAVGNVLSIVEEFEIGMLVMGLTPNSEGVKLIEAETIKCATKSGCPILLIPEKFEFKYFKKIVYPTDLRYSPHEILSFLNQLAESVNASILIANIALRGLPFMEDSYAVTIFKEAISKSGKRAQFYFNNVRERDVPRAIDVLINGMNNDLLVLMNNRFHFNELLGYSKPYAVPSNIRVPLLIFPT</sequence>
<evidence type="ECO:0000313" key="1">
    <source>
        <dbReference type="EMBL" id="OKS88072.1"/>
    </source>
</evidence>
<gene>
    <name evidence="1" type="ORF">RG47T_3536</name>
</gene>
<proteinExistence type="predicted"/>
<dbReference type="EMBL" id="MPPL01000001">
    <property type="protein sequence ID" value="OKS88072.1"/>
    <property type="molecule type" value="Genomic_DNA"/>
</dbReference>
<evidence type="ECO:0000313" key="2">
    <source>
        <dbReference type="Proteomes" id="UP000186720"/>
    </source>
</evidence>
<dbReference type="Proteomes" id="UP000186720">
    <property type="component" value="Unassembled WGS sequence"/>
</dbReference>
<reference evidence="1 2" key="1">
    <citation type="submission" date="2016-11" db="EMBL/GenBank/DDBJ databases">
        <title>Whole Genome Sequencing of Mucilaginibacter polytrichastri RG4-7(T) isolated from the moss sample.</title>
        <authorList>
            <person name="Li Y."/>
        </authorList>
    </citation>
    <scope>NUCLEOTIDE SEQUENCE [LARGE SCALE GENOMIC DNA]</scope>
    <source>
        <strain evidence="1 2">RG4-7</strain>
    </source>
</reference>
<keyword evidence="2" id="KW-1185">Reference proteome</keyword>
<dbReference type="SUPFAM" id="SSF52402">
    <property type="entry name" value="Adenine nucleotide alpha hydrolases-like"/>
    <property type="match status" value="1"/>
</dbReference>
<name>A0A1Q6A274_9SPHI</name>